<dbReference type="Proteomes" id="UP000275076">
    <property type="component" value="Unassembled WGS sequence"/>
</dbReference>
<dbReference type="AlphaFoldDB" id="A0A428MUB1"/>
<dbReference type="InterPro" id="IPR002560">
    <property type="entry name" value="Transposase_DDE"/>
</dbReference>
<dbReference type="RefSeq" id="WP_125562005.1">
    <property type="nucleotide sequence ID" value="NZ_RBVX01000054.1"/>
</dbReference>
<dbReference type="OrthoDB" id="6197054at2"/>
<sequence length="76" mass="9025">MAAGWSVHRSSSGEDLLKTMQTWQEEICNYHRLRYTNAAVEGKNNKIKALQRRHYFTRNSEGYKQRILLREIKAEL</sequence>
<dbReference type="EMBL" id="RBVX01000054">
    <property type="protein sequence ID" value="RSL29725.1"/>
    <property type="molecule type" value="Genomic_DNA"/>
</dbReference>
<reference evidence="2 3" key="1">
    <citation type="submission" date="2018-10" db="EMBL/GenBank/DDBJ databases">
        <title>Draft genome sequence of Bacillus salarius IM0101, isolated from a hypersaline soil in Inner Mongolia, China.</title>
        <authorList>
            <person name="Yamprayoonswat W."/>
            <person name="Boonvisut S."/>
            <person name="Jumpathong W."/>
            <person name="Sittihan S."/>
            <person name="Ruangsuj P."/>
            <person name="Wanthongcharoen S."/>
            <person name="Thongpramul N."/>
            <person name="Pimmason S."/>
            <person name="Yu B."/>
            <person name="Yasawong M."/>
        </authorList>
    </citation>
    <scope>NUCLEOTIDE SEQUENCE [LARGE SCALE GENOMIC DNA]</scope>
    <source>
        <strain evidence="2 3">IM0101</strain>
    </source>
</reference>
<evidence type="ECO:0000313" key="3">
    <source>
        <dbReference type="Proteomes" id="UP000275076"/>
    </source>
</evidence>
<comment type="caution">
    <text evidence="2">The sequence shown here is derived from an EMBL/GenBank/DDBJ whole genome shotgun (WGS) entry which is preliminary data.</text>
</comment>
<evidence type="ECO:0000259" key="1">
    <source>
        <dbReference type="Pfam" id="PF01610"/>
    </source>
</evidence>
<feature type="domain" description="Transposase IS204/IS1001/IS1096/IS1165 DDE" evidence="1">
    <location>
        <begin position="14"/>
        <end position="67"/>
    </location>
</feature>
<dbReference type="Pfam" id="PF01610">
    <property type="entry name" value="DDE_Tnp_ISL3"/>
    <property type="match status" value="1"/>
</dbReference>
<evidence type="ECO:0000313" key="2">
    <source>
        <dbReference type="EMBL" id="RSL29725.1"/>
    </source>
</evidence>
<organism evidence="2 3">
    <name type="scientific">Salibacterium salarium</name>
    <dbReference type="NCBI Taxonomy" id="284579"/>
    <lineage>
        <taxon>Bacteria</taxon>
        <taxon>Bacillati</taxon>
        <taxon>Bacillota</taxon>
        <taxon>Bacilli</taxon>
        <taxon>Bacillales</taxon>
        <taxon>Bacillaceae</taxon>
    </lineage>
</organism>
<gene>
    <name evidence="2" type="ORF">D7Z54_29810</name>
</gene>
<proteinExistence type="predicted"/>
<keyword evidence="3" id="KW-1185">Reference proteome</keyword>
<name>A0A428MUB1_9BACI</name>
<accession>A0A428MUB1</accession>
<protein>
    <recommendedName>
        <fullName evidence="1">Transposase IS204/IS1001/IS1096/IS1165 DDE domain-containing protein</fullName>
    </recommendedName>
</protein>